<dbReference type="EMBL" id="MKHE01000028">
    <property type="protein sequence ID" value="OWK01348.1"/>
    <property type="molecule type" value="Genomic_DNA"/>
</dbReference>
<proteinExistence type="predicted"/>
<comment type="caution">
    <text evidence="2">The sequence shown here is derived from an EMBL/GenBank/DDBJ whole genome shotgun (WGS) entry which is preliminary data.</text>
</comment>
<feature type="non-terminal residue" evidence="2">
    <location>
        <position position="1"/>
    </location>
</feature>
<accession>A0A212C5T3</accession>
<evidence type="ECO:0000313" key="2">
    <source>
        <dbReference type="EMBL" id="OWK01348.1"/>
    </source>
</evidence>
<feature type="non-terminal residue" evidence="2">
    <location>
        <position position="160"/>
    </location>
</feature>
<protein>
    <submittedName>
        <fullName evidence="2">Uncharacterized protein</fullName>
    </submittedName>
</protein>
<evidence type="ECO:0000313" key="3">
    <source>
        <dbReference type="Proteomes" id="UP000242450"/>
    </source>
</evidence>
<sequence length="160" mass="17687">IVFPRERRSWGCRGEWDEIWYLRQWEEISPPHPGEKLGAILTVQRLALALGLVSMGRFYLLPVPLPLACLRANRKCSPYPTPPRAPPHPSSWGAGTCVRSRLRGLGRATPGSGRSKGQPLPRLFPASRRPRDREQASAGPPLSSAAAHFPLAVRTRRSGV</sequence>
<organism evidence="2 3">
    <name type="scientific">Cervus elaphus hippelaphus</name>
    <name type="common">European red deer</name>
    <dbReference type="NCBI Taxonomy" id="46360"/>
    <lineage>
        <taxon>Eukaryota</taxon>
        <taxon>Metazoa</taxon>
        <taxon>Chordata</taxon>
        <taxon>Craniata</taxon>
        <taxon>Vertebrata</taxon>
        <taxon>Euteleostomi</taxon>
        <taxon>Mammalia</taxon>
        <taxon>Eutheria</taxon>
        <taxon>Laurasiatheria</taxon>
        <taxon>Artiodactyla</taxon>
        <taxon>Ruminantia</taxon>
        <taxon>Pecora</taxon>
        <taxon>Cervidae</taxon>
        <taxon>Cervinae</taxon>
        <taxon>Cervus</taxon>
    </lineage>
</organism>
<keyword evidence="3" id="KW-1185">Reference proteome</keyword>
<gene>
    <name evidence="2" type="ORF">Celaphus_00018937</name>
</gene>
<reference evidence="2 3" key="1">
    <citation type="journal article" date="2018" name="Mol. Genet. Genomics">
        <title>The red deer Cervus elaphus genome CerEla1.0: sequencing, annotating, genes, and chromosomes.</title>
        <authorList>
            <person name="Bana N.A."/>
            <person name="Nyiri A."/>
            <person name="Nagy J."/>
            <person name="Frank K."/>
            <person name="Nagy T."/>
            <person name="Steger V."/>
            <person name="Schiller M."/>
            <person name="Lakatos P."/>
            <person name="Sugar L."/>
            <person name="Horn P."/>
            <person name="Barta E."/>
            <person name="Orosz L."/>
        </authorList>
    </citation>
    <scope>NUCLEOTIDE SEQUENCE [LARGE SCALE GENOMIC DNA]</scope>
    <source>
        <strain evidence="2">Hungarian</strain>
    </source>
</reference>
<dbReference type="Proteomes" id="UP000242450">
    <property type="component" value="Chromosome 28"/>
</dbReference>
<name>A0A212C5T3_CEREH</name>
<feature type="compositionally biased region" description="Low complexity" evidence="1">
    <location>
        <begin position="136"/>
        <end position="147"/>
    </location>
</feature>
<evidence type="ECO:0000256" key="1">
    <source>
        <dbReference type="SAM" id="MobiDB-lite"/>
    </source>
</evidence>
<feature type="region of interest" description="Disordered" evidence="1">
    <location>
        <begin position="103"/>
        <end position="160"/>
    </location>
</feature>
<dbReference type="AlphaFoldDB" id="A0A212C5T3"/>